<dbReference type="InterPro" id="IPR036938">
    <property type="entry name" value="PAP2/HPO_sf"/>
</dbReference>
<reference evidence="3" key="2">
    <citation type="submission" date="2021-09" db="EMBL/GenBank/DDBJ databases">
        <authorList>
            <person name="Gilroy R."/>
        </authorList>
    </citation>
    <scope>NUCLEOTIDE SEQUENCE</scope>
    <source>
        <strain evidence="3">CHK124-7917</strain>
    </source>
</reference>
<sequence>MGHRSDFSQGARDVARGALALARDNLRAIIALVAALVFLVLLGEVAEGELMRLDAMAYQVFVEGLRSDALTPVMEGFTSLASVVVLAVMAAAIAALAPGKAPGWCVSINLACVVALNALLKLIVQRPRPEGFRLVEETGYSFPSGHSMVAMAFFGLLIWMIWRYHRRDVMRTIWCIVFGLVIVMVGVSRIYLGVHYASDVIAGFCVSLVWLAFYTRVVAPVLMAVDAPRGGEEGDDLNN</sequence>
<keyword evidence="1" id="KW-0812">Transmembrane</keyword>
<dbReference type="AlphaFoldDB" id="A0A921GGF9"/>
<dbReference type="Proteomes" id="UP000697330">
    <property type="component" value="Unassembled WGS sequence"/>
</dbReference>
<dbReference type="CDD" id="cd03392">
    <property type="entry name" value="PAP2_like_2"/>
    <property type="match status" value="1"/>
</dbReference>
<dbReference type="SMART" id="SM00014">
    <property type="entry name" value="acidPPc"/>
    <property type="match status" value="1"/>
</dbReference>
<feature type="transmembrane region" description="Helical" evidence="1">
    <location>
        <begin position="174"/>
        <end position="194"/>
    </location>
</feature>
<feature type="domain" description="Phosphatidic acid phosphatase type 2/haloperoxidase" evidence="2">
    <location>
        <begin position="105"/>
        <end position="215"/>
    </location>
</feature>
<organism evidence="3 4">
    <name type="scientific">Thermophilibacter provencensis</name>
    <dbReference type="NCBI Taxonomy" id="1852386"/>
    <lineage>
        <taxon>Bacteria</taxon>
        <taxon>Bacillati</taxon>
        <taxon>Actinomycetota</taxon>
        <taxon>Coriobacteriia</taxon>
        <taxon>Coriobacteriales</taxon>
        <taxon>Atopobiaceae</taxon>
        <taxon>Thermophilibacter</taxon>
    </lineage>
</organism>
<evidence type="ECO:0000313" key="4">
    <source>
        <dbReference type="Proteomes" id="UP000697330"/>
    </source>
</evidence>
<feature type="transmembrane region" description="Helical" evidence="1">
    <location>
        <begin position="144"/>
        <end position="162"/>
    </location>
</feature>
<dbReference type="RefSeq" id="WP_274959197.1">
    <property type="nucleotide sequence ID" value="NZ_DYWQ01000094.1"/>
</dbReference>
<evidence type="ECO:0000256" key="1">
    <source>
        <dbReference type="SAM" id="Phobius"/>
    </source>
</evidence>
<feature type="transmembrane region" description="Helical" evidence="1">
    <location>
        <begin position="104"/>
        <end position="124"/>
    </location>
</feature>
<dbReference type="PANTHER" id="PTHR14969">
    <property type="entry name" value="SPHINGOSINE-1-PHOSPHATE PHOSPHOHYDROLASE"/>
    <property type="match status" value="1"/>
</dbReference>
<reference evidence="3" key="1">
    <citation type="journal article" date="2021" name="PeerJ">
        <title>Extensive microbial diversity within the chicken gut microbiome revealed by metagenomics and culture.</title>
        <authorList>
            <person name="Gilroy R."/>
            <person name="Ravi A."/>
            <person name="Getino M."/>
            <person name="Pursley I."/>
            <person name="Horton D.L."/>
            <person name="Alikhan N.F."/>
            <person name="Baker D."/>
            <person name="Gharbi K."/>
            <person name="Hall N."/>
            <person name="Watson M."/>
            <person name="Adriaenssens E.M."/>
            <person name="Foster-Nyarko E."/>
            <person name="Jarju S."/>
            <person name="Secka A."/>
            <person name="Antonio M."/>
            <person name="Oren A."/>
            <person name="Chaudhuri R.R."/>
            <person name="La Ragione R."/>
            <person name="Hildebrand F."/>
            <person name="Pallen M.J."/>
        </authorList>
    </citation>
    <scope>NUCLEOTIDE SEQUENCE</scope>
    <source>
        <strain evidence="3">CHK124-7917</strain>
    </source>
</reference>
<feature type="transmembrane region" description="Helical" evidence="1">
    <location>
        <begin position="200"/>
        <end position="219"/>
    </location>
</feature>
<dbReference type="EMBL" id="DYWQ01000094">
    <property type="protein sequence ID" value="HJF45424.1"/>
    <property type="molecule type" value="Genomic_DNA"/>
</dbReference>
<dbReference type="PANTHER" id="PTHR14969:SF13">
    <property type="entry name" value="AT30094P"/>
    <property type="match status" value="1"/>
</dbReference>
<dbReference type="Gene3D" id="1.20.144.10">
    <property type="entry name" value="Phosphatidic acid phosphatase type 2/haloperoxidase"/>
    <property type="match status" value="1"/>
</dbReference>
<feature type="transmembrane region" description="Helical" evidence="1">
    <location>
        <begin position="26"/>
        <end position="46"/>
    </location>
</feature>
<evidence type="ECO:0000259" key="2">
    <source>
        <dbReference type="SMART" id="SM00014"/>
    </source>
</evidence>
<feature type="transmembrane region" description="Helical" evidence="1">
    <location>
        <begin position="77"/>
        <end position="97"/>
    </location>
</feature>
<dbReference type="InterPro" id="IPR000326">
    <property type="entry name" value="PAP2/HPO"/>
</dbReference>
<dbReference type="SUPFAM" id="SSF48317">
    <property type="entry name" value="Acid phosphatase/Vanadium-dependent haloperoxidase"/>
    <property type="match status" value="1"/>
</dbReference>
<evidence type="ECO:0000313" key="3">
    <source>
        <dbReference type="EMBL" id="HJF45424.1"/>
    </source>
</evidence>
<gene>
    <name evidence="3" type="ORF">K8U72_06530</name>
</gene>
<protein>
    <submittedName>
        <fullName evidence="3">Phosphatase PAP2 family protein</fullName>
    </submittedName>
</protein>
<comment type="caution">
    <text evidence="3">The sequence shown here is derived from an EMBL/GenBank/DDBJ whole genome shotgun (WGS) entry which is preliminary data.</text>
</comment>
<proteinExistence type="predicted"/>
<dbReference type="Pfam" id="PF01569">
    <property type="entry name" value="PAP2"/>
    <property type="match status" value="1"/>
</dbReference>
<accession>A0A921GGF9</accession>
<name>A0A921GGF9_9ACTN</name>
<keyword evidence="1" id="KW-0472">Membrane</keyword>
<keyword evidence="1" id="KW-1133">Transmembrane helix</keyword>